<evidence type="ECO:0000313" key="8">
    <source>
        <dbReference type="Proteomes" id="UP000805841"/>
    </source>
</evidence>
<dbReference type="InterPro" id="IPR036388">
    <property type="entry name" value="WH-like_DNA-bd_sf"/>
</dbReference>
<dbReference type="CDD" id="cd05466">
    <property type="entry name" value="PBP2_LTTR_substrate"/>
    <property type="match status" value="1"/>
</dbReference>
<keyword evidence="4" id="KW-0804">Transcription</keyword>
<feature type="region of interest" description="Disordered" evidence="5">
    <location>
        <begin position="317"/>
        <end position="338"/>
    </location>
</feature>
<evidence type="ECO:0000313" key="7">
    <source>
        <dbReference type="EMBL" id="MBD1601753.1"/>
    </source>
</evidence>
<dbReference type="InterPro" id="IPR050950">
    <property type="entry name" value="HTH-type_LysR_regulators"/>
</dbReference>
<gene>
    <name evidence="7" type="ORF">HAQ05_24040</name>
</gene>
<accession>A0ABR7Z906</accession>
<feature type="domain" description="HTH lysR-type" evidence="6">
    <location>
        <begin position="10"/>
        <end position="67"/>
    </location>
</feature>
<dbReference type="Pfam" id="PF03466">
    <property type="entry name" value="LysR_substrate"/>
    <property type="match status" value="1"/>
</dbReference>
<evidence type="ECO:0000256" key="3">
    <source>
        <dbReference type="ARBA" id="ARBA00023125"/>
    </source>
</evidence>
<name>A0ABR7Z906_9PSED</name>
<dbReference type="InterPro" id="IPR005119">
    <property type="entry name" value="LysR_subst-bd"/>
</dbReference>
<dbReference type="RefSeq" id="WP_190425605.1">
    <property type="nucleotide sequence ID" value="NZ_JAAOCA010000041.1"/>
</dbReference>
<evidence type="ECO:0000256" key="1">
    <source>
        <dbReference type="ARBA" id="ARBA00009437"/>
    </source>
</evidence>
<dbReference type="InterPro" id="IPR036390">
    <property type="entry name" value="WH_DNA-bd_sf"/>
</dbReference>
<dbReference type="SUPFAM" id="SSF53850">
    <property type="entry name" value="Periplasmic binding protein-like II"/>
    <property type="match status" value="1"/>
</dbReference>
<dbReference type="Proteomes" id="UP000805841">
    <property type="component" value="Unassembled WGS sequence"/>
</dbReference>
<organism evidence="7 8">
    <name type="scientific">Pseudomonas typographi</name>
    <dbReference type="NCBI Taxonomy" id="2715964"/>
    <lineage>
        <taxon>Bacteria</taxon>
        <taxon>Pseudomonadati</taxon>
        <taxon>Pseudomonadota</taxon>
        <taxon>Gammaproteobacteria</taxon>
        <taxon>Pseudomonadales</taxon>
        <taxon>Pseudomonadaceae</taxon>
        <taxon>Pseudomonas</taxon>
    </lineage>
</organism>
<evidence type="ECO:0000256" key="2">
    <source>
        <dbReference type="ARBA" id="ARBA00023015"/>
    </source>
</evidence>
<keyword evidence="3" id="KW-0238">DNA-binding</keyword>
<comment type="similarity">
    <text evidence="1">Belongs to the LysR transcriptional regulatory family.</text>
</comment>
<dbReference type="Gene3D" id="3.40.190.10">
    <property type="entry name" value="Periplasmic binding protein-like II"/>
    <property type="match status" value="2"/>
</dbReference>
<dbReference type="Gene3D" id="1.10.10.10">
    <property type="entry name" value="Winged helix-like DNA-binding domain superfamily/Winged helix DNA-binding domain"/>
    <property type="match status" value="1"/>
</dbReference>
<dbReference type="SUPFAM" id="SSF46785">
    <property type="entry name" value="Winged helix' DNA-binding domain"/>
    <property type="match status" value="1"/>
</dbReference>
<protein>
    <submittedName>
        <fullName evidence="7">LysR family transcriptional regulator</fullName>
    </submittedName>
</protein>
<dbReference type="PANTHER" id="PTHR30419:SF8">
    <property type="entry name" value="NITROGEN ASSIMILATION TRANSCRIPTIONAL ACTIVATOR-RELATED"/>
    <property type="match status" value="1"/>
</dbReference>
<evidence type="ECO:0000259" key="6">
    <source>
        <dbReference type="PROSITE" id="PS50931"/>
    </source>
</evidence>
<comment type="caution">
    <text evidence="7">The sequence shown here is derived from an EMBL/GenBank/DDBJ whole genome shotgun (WGS) entry which is preliminary data.</text>
</comment>
<dbReference type="InterPro" id="IPR000847">
    <property type="entry name" value="LysR_HTH_N"/>
</dbReference>
<keyword evidence="8" id="KW-1185">Reference proteome</keyword>
<reference evidence="7 8" key="1">
    <citation type="journal article" date="2020" name="Insects">
        <title>Bacteria Belonging to Pseudomonas typographi sp. nov. from the Bark Beetle Ips typographus Have Genomic Potential to Aid in the Host Ecology.</title>
        <authorList>
            <person name="Peral-Aranega E."/>
            <person name="Saati-Santamaria Z."/>
            <person name="Kolarik M."/>
            <person name="Rivas R."/>
            <person name="Garcia-Fraile P."/>
        </authorList>
    </citation>
    <scope>NUCLEOTIDE SEQUENCE [LARGE SCALE GENOMIC DNA]</scope>
    <source>
        <strain evidence="7 8">CA3A</strain>
    </source>
</reference>
<dbReference type="Pfam" id="PF00126">
    <property type="entry name" value="HTH_1"/>
    <property type="match status" value="1"/>
</dbReference>
<sequence length="338" mass="37195">MTLGLLPHFVNTAALRYFYEVARHGSFKLAEENIYIAASAIRRQIQLLEQELDTKLFVRDRNGLRLTSSGESLLYRVKRAMKELSIARSEIDILQGEHTGNVRIGINETAAREFLAGFLATFRQAHPRITFEIVVANSNMLADIMMRGEVDIIVGYALEQQSGLQRVVSYDLQTCITVHKSHRLADRDSVRVADLVDESFIFPSGDQTLHHVFNQVFTRVAVKPMFSVVANSFEFIAVMVGQGLGIGCQVRLSAGPDLMRPDLVYVPIRDVTIKSAVLACYIAAEGTSNKATLICLEELRVALDQWSLQSVEEAPCAGAQGQGGTPGVTAPNAALSLQ</sequence>
<dbReference type="EMBL" id="JAAOCA010000041">
    <property type="protein sequence ID" value="MBD1601753.1"/>
    <property type="molecule type" value="Genomic_DNA"/>
</dbReference>
<evidence type="ECO:0000256" key="5">
    <source>
        <dbReference type="SAM" id="MobiDB-lite"/>
    </source>
</evidence>
<dbReference type="PROSITE" id="PS50931">
    <property type="entry name" value="HTH_LYSR"/>
    <property type="match status" value="1"/>
</dbReference>
<dbReference type="PANTHER" id="PTHR30419">
    <property type="entry name" value="HTH-TYPE TRANSCRIPTIONAL REGULATOR YBHD"/>
    <property type="match status" value="1"/>
</dbReference>
<proteinExistence type="inferred from homology"/>
<keyword evidence="2" id="KW-0805">Transcription regulation</keyword>
<evidence type="ECO:0000256" key="4">
    <source>
        <dbReference type="ARBA" id="ARBA00023163"/>
    </source>
</evidence>